<feature type="transmembrane region" description="Helical" evidence="5">
    <location>
        <begin position="140"/>
        <end position="161"/>
    </location>
</feature>
<dbReference type="Pfam" id="PF01061">
    <property type="entry name" value="ABC2_membrane"/>
    <property type="match status" value="1"/>
</dbReference>
<keyword evidence="8" id="KW-1185">Reference proteome</keyword>
<feature type="transmembrane region" description="Helical" evidence="5">
    <location>
        <begin position="61"/>
        <end position="82"/>
    </location>
</feature>
<dbReference type="InterPro" id="IPR000412">
    <property type="entry name" value="ABC_2_transport"/>
</dbReference>
<evidence type="ECO:0000313" key="7">
    <source>
        <dbReference type="EMBL" id="RKQ91460.1"/>
    </source>
</evidence>
<feature type="transmembrane region" description="Helical" evidence="5">
    <location>
        <begin position="228"/>
        <end position="247"/>
    </location>
</feature>
<reference evidence="7 8" key="1">
    <citation type="submission" date="2018-10" db="EMBL/GenBank/DDBJ databases">
        <title>Genomic Encyclopedia of Archaeal and Bacterial Type Strains, Phase II (KMG-II): from individual species to whole genera.</title>
        <authorList>
            <person name="Goeker M."/>
        </authorList>
    </citation>
    <scope>NUCLEOTIDE SEQUENCE [LARGE SCALE GENOMIC DNA]</scope>
    <source>
        <strain evidence="7 8">DSM 14954</strain>
    </source>
</reference>
<keyword evidence="5" id="KW-1003">Cell membrane</keyword>
<organism evidence="7 8">
    <name type="scientific">Solirubrobacter pauli</name>
    <dbReference type="NCBI Taxonomy" id="166793"/>
    <lineage>
        <taxon>Bacteria</taxon>
        <taxon>Bacillati</taxon>
        <taxon>Actinomycetota</taxon>
        <taxon>Thermoleophilia</taxon>
        <taxon>Solirubrobacterales</taxon>
        <taxon>Solirubrobacteraceae</taxon>
        <taxon>Solirubrobacter</taxon>
    </lineage>
</organism>
<dbReference type="PROSITE" id="PS51012">
    <property type="entry name" value="ABC_TM2"/>
    <property type="match status" value="1"/>
</dbReference>
<evidence type="ECO:0000313" key="8">
    <source>
        <dbReference type="Proteomes" id="UP000278962"/>
    </source>
</evidence>
<keyword evidence="5" id="KW-0813">Transport</keyword>
<evidence type="ECO:0000259" key="6">
    <source>
        <dbReference type="PROSITE" id="PS51012"/>
    </source>
</evidence>
<feature type="transmembrane region" description="Helical" evidence="5">
    <location>
        <begin position="173"/>
        <end position="192"/>
    </location>
</feature>
<dbReference type="EMBL" id="RBIL01000001">
    <property type="protein sequence ID" value="RKQ91460.1"/>
    <property type="molecule type" value="Genomic_DNA"/>
</dbReference>
<comment type="similarity">
    <text evidence="5">Belongs to the ABC-2 integral membrane protein family.</text>
</comment>
<dbReference type="InterPro" id="IPR013525">
    <property type="entry name" value="ABC2_TM"/>
</dbReference>
<accession>A0A660LC91</accession>
<protein>
    <recommendedName>
        <fullName evidence="5">Transport permease protein</fullName>
    </recommendedName>
</protein>
<dbReference type="PIRSF" id="PIRSF006648">
    <property type="entry name" value="DrrB"/>
    <property type="match status" value="1"/>
</dbReference>
<feature type="transmembrane region" description="Helical" evidence="5">
    <location>
        <begin position="103"/>
        <end position="128"/>
    </location>
</feature>
<evidence type="ECO:0000256" key="5">
    <source>
        <dbReference type="RuleBase" id="RU361157"/>
    </source>
</evidence>
<comment type="subcellular location">
    <subcellularLocation>
        <location evidence="5">Cell membrane</location>
        <topology evidence="5">Multi-pass membrane protein</topology>
    </subcellularLocation>
    <subcellularLocation>
        <location evidence="1">Membrane</location>
        <topology evidence="1">Multi-pass membrane protein</topology>
    </subcellularLocation>
</comment>
<dbReference type="RefSeq" id="WP_121249093.1">
    <property type="nucleotide sequence ID" value="NZ_RBIL01000001.1"/>
</dbReference>
<feature type="transmembrane region" description="Helical" evidence="5">
    <location>
        <begin position="27"/>
        <end position="49"/>
    </location>
</feature>
<name>A0A660LC91_9ACTN</name>
<proteinExistence type="inferred from homology"/>
<keyword evidence="3 5" id="KW-1133">Transmembrane helix</keyword>
<evidence type="ECO:0000256" key="2">
    <source>
        <dbReference type="ARBA" id="ARBA00022692"/>
    </source>
</evidence>
<evidence type="ECO:0000256" key="1">
    <source>
        <dbReference type="ARBA" id="ARBA00004141"/>
    </source>
</evidence>
<feature type="domain" description="ABC transmembrane type-2" evidence="6">
    <location>
        <begin position="25"/>
        <end position="253"/>
    </location>
</feature>
<dbReference type="GO" id="GO:0140359">
    <property type="term" value="F:ABC-type transporter activity"/>
    <property type="evidence" value="ECO:0007669"/>
    <property type="project" value="InterPro"/>
</dbReference>
<evidence type="ECO:0000256" key="3">
    <source>
        <dbReference type="ARBA" id="ARBA00022989"/>
    </source>
</evidence>
<dbReference type="InterPro" id="IPR051784">
    <property type="entry name" value="Nod_factor_ABC_transporter"/>
</dbReference>
<dbReference type="Proteomes" id="UP000278962">
    <property type="component" value="Unassembled WGS sequence"/>
</dbReference>
<dbReference type="OrthoDB" id="3370990at2"/>
<sequence length="256" mass="27444">MSGRLTRDTLTLAERNLIRLPRNPDMLLAFTVQPIMFVLLFAFVFGGAIETPGFSDYIDFLIPGMIVQQIAFGGFTTALGLAEDMTKGLIDRFRSLPTARASVLAGRTLADVATNLLSVAILLTTGFVIGFRFDAAVPEILGGIALLLLFGYAFSWIFAVIGMSVSSPEAANGVGFILVFPITFISSAFVPVESMPAGLQQVAEVNPVSTMVDALRALWLGGDMGNSLWLSVVWCIVLIALFAPLAVRKYRLSASA</sequence>
<keyword evidence="4 5" id="KW-0472">Membrane</keyword>
<gene>
    <name evidence="7" type="ORF">C8N24_1282</name>
</gene>
<dbReference type="GO" id="GO:0043190">
    <property type="term" value="C:ATP-binding cassette (ABC) transporter complex"/>
    <property type="evidence" value="ECO:0007669"/>
    <property type="project" value="InterPro"/>
</dbReference>
<dbReference type="PANTHER" id="PTHR43229:SF2">
    <property type="entry name" value="NODULATION PROTEIN J"/>
    <property type="match status" value="1"/>
</dbReference>
<dbReference type="AlphaFoldDB" id="A0A660LC91"/>
<dbReference type="PRINTS" id="PR00164">
    <property type="entry name" value="ABC2TRNSPORT"/>
</dbReference>
<comment type="caution">
    <text evidence="7">The sequence shown here is derived from an EMBL/GenBank/DDBJ whole genome shotgun (WGS) entry which is preliminary data.</text>
</comment>
<keyword evidence="2 5" id="KW-0812">Transmembrane</keyword>
<dbReference type="PANTHER" id="PTHR43229">
    <property type="entry name" value="NODULATION PROTEIN J"/>
    <property type="match status" value="1"/>
</dbReference>
<evidence type="ECO:0000256" key="4">
    <source>
        <dbReference type="ARBA" id="ARBA00023136"/>
    </source>
</evidence>
<dbReference type="InterPro" id="IPR047817">
    <property type="entry name" value="ABC2_TM_bact-type"/>
</dbReference>